<name>A0ACB9CM15_ARCLA</name>
<dbReference type="Proteomes" id="UP001055879">
    <property type="component" value="Linkage Group LG04"/>
</dbReference>
<keyword evidence="2" id="KW-1185">Reference proteome</keyword>
<comment type="caution">
    <text evidence="1">The sequence shown here is derived from an EMBL/GenBank/DDBJ whole genome shotgun (WGS) entry which is preliminary data.</text>
</comment>
<reference evidence="2" key="1">
    <citation type="journal article" date="2022" name="Mol. Ecol. Resour.">
        <title>The genomes of chicory, endive, great burdock and yacon provide insights into Asteraceae palaeo-polyploidization history and plant inulin production.</title>
        <authorList>
            <person name="Fan W."/>
            <person name="Wang S."/>
            <person name="Wang H."/>
            <person name="Wang A."/>
            <person name="Jiang F."/>
            <person name="Liu H."/>
            <person name="Zhao H."/>
            <person name="Xu D."/>
            <person name="Zhang Y."/>
        </authorList>
    </citation>
    <scope>NUCLEOTIDE SEQUENCE [LARGE SCALE GENOMIC DNA]</scope>
    <source>
        <strain evidence="2">cv. Niubang</strain>
    </source>
</reference>
<proteinExistence type="predicted"/>
<accession>A0ACB9CM15</accession>
<evidence type="ECO:0000313" key="2">
    <source>
        <dbReference type="Proteomes" id="UP001055879"/>
    </source>
</evidence>
<sequence>MLRTTEQELAKNKSTILMVRKTKKGKGKGKSIAKSTSKSLKPKGGIKKPKEKKKGRVTSTSGIYVIEANLSTSYTSWVLDTGCGSHIYRNVQELKRTRRLSKGEVNLRVGNRAKMTKAPFVGQSERASDVLGIIHSGVCGPMNIQARGGYRYFITFTDDLSRFGYVYLMRHKSESFEMFKEFQNEVQNQLGKSIKILRSDRGGEHLDHDFLDHLINCGIVSQLTPPGTPQWNGVSEMRNHILLDMMEPTQKPQVIVDPQSDVERQFDVVTQSARRSSRKRYEPERYGFLITHNGDVMFMDDEPTSYQDSMASTDSKKWLEAMRIEMDSMYENQDWNLIDPPNESIRILLATAAYHDYEIWQMDVKTAFLNGKLLEDVYMIQPEGFVAPEKSHMVCKLQRSIYGLKQASRSWNHRFDEAIKEFGFSKNEDEPCLYKKVSGSTVSFLLLYVDDILLIGNDIPTLDSVKAWLGKCFSMKDLGEVAYVLGVRIYRDRSRKLLGLSQSTYIDKVLKRFNMSDSKKGFLPMSHGITF</sequence>
<evidence type="ECO:0000313" key="1">
    <source>
        <dbReference type="EMBL" id="KAI3735245.1"/>
    </source>
</evidence>
<reference evidence="1 2" key="2">
    <citation type="journal article" date="2022" name="Mol. Ecol. Resour.">
        <title>The genomes of chicory, endive, great burdock and yacon provide insights into Asteraceae paleo-polyploidization history and plant inulin production.</title>
        <authorList>
            <person name="Fan W."/>
            <person name="Wang S."/>
            <person name="Wang H."/>
            <person name="Wang A."/>
            <person name="Jiang F."/>
            <person name="Liu H."/>
            <person name="Zhao H."/>
            <person name="Xu D."/>
            <person name="Zhang Y."/>
        </authorList>
    </citation>
    <scope>NUCLEOTIDE SEQUENCE [LARGE SCALE GENOMIC DNA]</scope>
    <source>
        <strain evidence="2">cv. Niubang</strain>
    </source>
</reference>
<dbReference type="EMBL" id="CM042050">
    <property type="protein sequence ID" value="KAI3735245.1"/>
    <property type="molecule type" value="Genomic_DNA"/>
</dbReference>
<organism evidence="1 2">
    <name type="scientific">Arctium lappa</name>
    <name type="common">Greater burdock</name>
    <name type="synonym">Lappa major</name>
    <dbReference type="NCBI Taxonomy" id="4217"/>
    <lineage>
        <taxon>Eukaryota</taxon>
        <taxon>Viridiplantae</taxon>
        <taxon>Streptophyta</taxon>
        <taxon>Embryophyta</taxon>
        <taxon>Tracheophyta</taxon>
        <taxon>Spermatophyta</taxon>
        <taxon>Magnoliopsida</taxon>
        <taxon>eudicotyledons</taxon>
        <taxon>Gunneridae</taxon>
        <taxon>Pentapetalae</taxon>
        <taxon>asterids</taxon>
        <taxon>campanulids</taxon>
        <taxon>Asterales</taxon>
        <taxon>Asteraceae</taxon>
        <taxon>Carduoideae</taxon>
        <taxon>Cardueae</taxon>
        <taxon>Arctiinae</taxon>
        <taxon>Arctium</taxon>
    </lineage>
</organism>
<gene>
    <name evidence="1" type="ORF">L6452_14737</name>
</gene>
<protein>
    <submittedName>
        <fullName evidence="1">Uncharacterized protein</fullName>
    </submittedName>
</protein>